<keyword evidence="2" id="KW-1185">Reference proteome</keyword>
<evidence type="ECO:0000313" key="2">
    <source>
        <dbReference type="Proteomes" id="UP001153404"/>
    </source>
</evidence>
<gene>
    <name evidence="1" type="ORF">OMP40_25120</name>
</gene>
<dbReference type="InterPro" id="IPR006059">
    <property type="entry name" value="SBP"/>
</dbReference>
<name>A0A9X4KWJ5_9BACL</name>
<dbReference type="Pfam" id="PF01547">
    <property type="entry name" value="SBP_bac_1"/>
    <property type="match status" value="1"/>
</dbReference>
<protein>
    <submittedName>
        <fullName evidence="1">Extracellular solute-binding protein</fullName>
    </submittedName>
</protein>
<accession>A0A9X4KWJ5</accession>
<comment type="caution">
    <text evidence="1">The sequence shown here is derived from an EMBL/GenBank/DDBJ whole genome shotgun (WGS) entry which is preliminary data.</text>
</comment>
<dbReference type="RefSeq" id="WP_277535487.1">
    <property type="nucleotide sequence ID" value="NZ_JAPDIA010000008.1"/>
</dbReference>
<dbReference type="Gene3D" id="3.40.190.10">
    <property type="entry name" value="Periplasmic binding protein-like II"/>
    <property type="match status" value="2"/>
</dbReference>
<reference evidence="1" key="1">
    <citation type="submission" date="2022-10" db="EMBL/GenBank/DDBJ databases">
        <title>Comparative genomic analysis of Cohnella hashimotonis sp. nov., isolated from the International Space Station.</title>
        <authorList>
            <person name="Simpson A."/>
            <person name="Venkateswaran K."/>
        </authorList>
    </citation>
    <scope>NUCLEOTIDE SEQUENCE</scope>
    <source>
        <strain evidence="1">DSM 28161</strain>
    </source>
</reference>
<dbReference type="EMBL" id="JAPDIA010000008">
    <property type="protein sequence ID" value="MDG0812267.1"/>
    <property type="molecule type" value="Genomic_DNA"/>
</dbReference>
<dbReference type="Proteomes" id="UP001153404">
    <property type="component" value="Unassembled WGS sequence"/>
</dbReference>
<dbReference type="AlphaFoldDB" id="A0A9X4KWJ5"/>
<dbReference type="SUPFAM" id="SSF53850">
    <property type="entry name" value="Periplasmic binding protein-like II"/>
    <property type="match status" value="1"/>
</dbReference>
<sequence>MPQIKELEDYLPVLKQMQDLEPKNADGQKVYAFSLWQDWDSNQMMLASQPSNFMGIDTGDQLGGALPFMQVDLATGDTMSILDKNSQYIRSLKFYNQANRMGLVDPDSLTQRWDTAVEKMNQGRVLFSFWPWFSNNQKELVNAEVPSGFEFVPFDSYKGTWFGDNPFGDSWAFAISASTKHLDAALKYLDYMYSTEGLQLIMNGPKGVIWDMNDQGEPYVTDQGWDIIENNKELPGGGKLADATNALNAMGLSGAVVNADTNAPLNYALWPSTIQRNPSKLDLDWQQTMGYKNQTEMLQAKKTFTYSLPAMKLVPTVPEEINTTAARIGDIVKTNSWLAVFAKNDADFNRAIDEMTSKAEKLGLQKSFGLGCRGLATSAICSR</sequence>
<proteinExistence type="predicted"/>
<organism evidence="1 2">
    <name type="scientific">Cohnella rhizosphaerae</name>
    <dbReference type="NCBI Taxonomy" id="1457232"/>
    <lineage>
        <taxon>Bacteria</taxon>
        <taxon>Bacillati</taxon>
        <taxon>Bacillota</taxon>
        <taxon>Bacilli</taxon>
        <taxon>Bacillales</taxon>
        <taxon>Paenibacillaceae</taxon>
        <taxon>Cohnella</taxon>
    </lineage>
</organism>
<evidence type="ECO:0000313" key="1">
    <source>
        <dbReference type="EMBL" id="MDG0812267.1"/>
    </source>
</evidence>